<dbReference type="AlphaFoldDB" id="A0A0A8ZL01"/>
<dbReference type="EMBL" id="GBRH01259522">
    <property type="protein sequence ID" value="JAD38373.1"/>
    <property type="molecule type" value="Transcribed_RNA"/>
</dbReference>
<evidence type="ECO:0000313" key="1">
    <source>
        <dbReference type="EMBL" id="JAD38373.1"/>
    </source>
</evidence>
<reference evidence="1" key="1">
    <citation type="submission" date="2014-09" db="EMBL/GenBank/DDBJ databases">
        <authorList>
            <person name="Magalhaes I.L.F."/>
            <person name="Oliveira U."/>
            <person name="Santos F.R."/>
            <person name="Vidigal T.H.D.A."/>
            <person name="Brescovit A.D."/>
            <person name="Santos A.J."/>
        </authorList>
    </citation>
    <scope>NUCLEOTIDE SEQUENCE</scope>
    <source>
        <tissue evidence="1">Shoot tissue taken approximately 20 cm above the soil surface</tissue>
    </source>
</reference>
<proteinExistence type="predicted"/>
<protein>
    <submittedName>
        <fullName evidence="1">Uncharacterized protein</fullName>
    </submittedName>
</protein>
<organism evidence="1">
    <name type="scientific">Arundo donax</name>
    <name type="common">Giant reed</name>
    <name type="synonym">Donax arundinaceus</name>
    <dbReference type="NCBI Taxonomy" id="35708"/>
    <lineage>
        <taxon>Eukaryota</taxon>
        <taxon>Viridiplantae</taxon>
        <taxon>Streptophyta</taxon>
        <taxon>Embryophyta</taxon>
        <taxon>Tracheophyta</taxon>
        <taxon>Spermatophyta</taxon>
        <taxon>Magnoliopsida</taxon>
        <taxon>Liliopsida</taxon>
        <taxon>Poales</taxon>
        <taxon>Poaceae</taxon>
        <taxon>PACMAD clade</taxon>
        <taxon>Arundinoideae</taxon>
        <taxon>Arundineae</taxon>
        <taxon>Arundo</taxon>
    </lineage>
</organism>
<reference evidence="1" key="2">
    <citation type="journal article" date="2015" name="Data Brief">
        <title>Shoot transcriptome of the giant reed, Arundo donax.</title>
        <authorList>
            <person name="Barrero R.A."/>
            <person name="Guerrero F.D."/>
            <person name="Moolhuijzen P."/>
            <person name="Goolsby J.A."/>
            <person name="Tidwell J."/>
            <person name="Bellgard S.E."/>
            <person name="Bellgard M.I."/>
        </authorList>
    </citation>
    <scope>NUCLEOTIDE SEQUENCE</scope>
    <source>
        <tissue evidence="1">Shoot tissue taken approximately 20 cm above the soil surface</tissue>
    </source>
</reference>
<name>A0A0A8ZL01_ARUDO</name>
<sequence length="26" mass="2906">MTGFNSCVLQKGPAYNILLPFSITKY</sequence>
<accession>A0A0A8ZL01</accession>